<accession>A0A1C1A2P0</accession>
<dbReference type="EMBL" id="LYPC01000016">
    <property type="protein sequence ID" value="OCT14786.1"/>
    <property type="molecule type" value="Genomic_DNA"/>
</dbReference>
<keyword evidence="1" id="KW-1133">Transmembrane helix</keyword>
<dbReference type="AlphaFoldDB" id="A0A1C1A2P0"/>
<evidence type="ECO:0000256" key="1">
    <source>
        <dbReference type="SAM" id="Phobius"/>
    </source>
</evidence>
<dbReference type="RefSeq" id="WP_065852766.1">
    <property type="nucleotide sequence ID" value="NZ_LYPC01000016.1"/>
</dbReference>
<reference evidence="4" key="1">
    <citation type="submission" date="2016-05" db="EMBL/GenBank/DDBJ databases">
        <title>Paenibacillus oryzae. sp. nov., isolated from the rice root.</title>
        <authorList>
            <person name="Zhang J."/>
            <person name="Zhang X."/>
        </authorList>
    </citation>
    <scope>NUCLEOTIDE SEQUENCE [LARGE SCALE GENOMIC DNA]</scope>
    <source>
        <strain evidence="4">KCTC13222</strain>
    </source>
</reference>
<dbReference type="SUPFAM" id="SSF49503">
    <property type="entry name" value="Cupredoxins"/>
    <property type="match status" value="1"/>
</dbReference>
<evidence type="ECO:0000313" key="4">
    <source>
        <dbReference type="Proteomes" id="UP000093309"/>
    </source>
</evidence>
<dbReference type="Gene3D" id="2.60.40.420">
    <property type="entry name" value="Cupredoxins - blue copper proteins"/>
    <property type="match status" value="1"/>
</dbReference>
<organism evidence="3 4">
    <name type="scientific">Paenibacillus pectinilyticus</name>
    <dbReference type="NCBI Taxonomy" id="512399"/>
    <lineage>
        <taxon>Bacteria</taxon>
        <taxon>Bacillati</taxon>
        <taxon>Bacillota</taxon>
        <taxon>Bacilli</taxon>
        <taxon>Bacillales</taxon>
        <taxon>Paenibacillaceae</taxon>
        <taxon>Paenibacillus</taxon>
    </lineage>
</organism>
<keyword evidence="1" id="KW-0812">Transmembrane</keyword>
<keyword evidence="4" id="KW-1185">Reference proteome</keyword>
<gene>
    <name evidence="3" type="ORF">A8709_11485</name>
</gene>
<evidence type="ECO:0000259" key="2">
    <source>
        <dbReference type="Pfam" id="PF13473"/>
    </source>
</evidence>
<comment type="caution">
    <text evidence="3">The sequence shown here is derived from an EMBL/GenBank/DDBJ whole genome shotgun (WGS) entry which is preliminary data.</text>
</comment>
<dbReference type="Proteomes" id="UP000093309">
    <property type="component" value="Unassembled WGS sequence"/>
</dbReference>
<dbReference type="STRING" id="512399.A8709_11485"/>
<name>A0A1C1A2P0_9BACL</name>
<feature type="domain" description="EfeO-type cupredoxin-like" evidence="2">
    <location>
        <begin position="65"/>
        <end position="136"/>
    </location>
</feature>
<proteinExistence type="predicted"/>
<protein>
    <recommendedName>
        <fullName evidence="2">EfeO-type cupredoxin-like domain-containing protein</fullName>
    </recommendedName>
</protein>
<keyword evidence="1" id="KW-0472">Membrane</keyword>
<dbReference type="OrthoDB" id="9773354at2"/>
<evidence type="ECO:0000313" key="3">
    <source>
        <dbReference type="EMBL" id="OCT14786.1"/>
    </source>
</evidence>
<sequence length="148" mass="16474">MSRVWIVKRKHLYQIAAALVLILIGWLYMNRGSIVPTLAEPTAERTIHMVVGEFKSTTADGKTIEAYRWDPGSVAVKKGEHIKLSIYGVNGDSHPFFIEGMNISGEVKKGKETIVHFTANQAGTYRLICMTHTDMAHNGPMIGYIDVN</sequence>
<dbReference type="InterPro" id="IPR028096">
    <property type="entry name" value="EfeO_Cupredoxin"/>
</dbReference>
<dbReference type="InterPro" id="IPR008972">
    <property type="entry name" value="Cupredoxin"/>
</dbReference>
<feature type="transmembrane region" description="Helical" evidence="1">
    <location>
        <begin position="12"/>
        <end position="29"/>
    </location>
</feature>
<dbReference type="Pfam" id="PF13473">
    <property type="entry name" value="Cupredoxin_1"/>
    <property type="match status" value="1"/>
</dbReference>